<name>A0A375ECQ2_9BURK</name>
<keyword evidence="2" id="KW-0614">Plasmid</keyword>
<evidence type="ECO:0000313" key="2">
    <source>
        <dbReference type="EMBL" id="SPD49322.1"/>
    </source>
</evidence>
<reference evidence="2 3" key="1">
    <citation type="submission" date="2018-01" db="EMBL/GenBank/DDBJ databases">
        <authorList>
            <person name="Gaut B.S."/>
            <person name="Morton B.R."/>
            <person name="Clegg M.T."/>
            <person name="Duvall M.R."/>
        </authorList>
    </citation>
    <scope>NUCLEOTIDE SEQUENCE [LARGE SCALE GENOMIC DNA]</scope>
    <source>
        <strain evidence="2">Cupriavidus taiwanensis STM 8555</strain>
        <plasmid evidence="2">I</plasmid>
    </source>
</reference>
<evidence type="ECO:0000313" key="3">
    <source>
        <dbReference type="Proteomes" id="UP000256952"/>
    </source>
</evidence>
<organism evidence="1 3">
    <name type="scientific">Cupriavidus taiwanensis</name>
    <dbReference type="NCBI Taxonomy" id="164546"/>
    <lineage>
        <taxon>Bacteria</taxon>
        <taxon>Pseudomonadati</taxon>
        <taxon>Pseudomonadota</taxon>
        <taxon>Betaproteobacteria</taxon>
        <taxon>Burkholderiales</taxon>
        <taxon>Burkholderiaceae</taxon>
        <taxon>Cupriavidus</taxon>
    </lineage>
</organism>
<dbReference type="AlphaFoldDB" id="A0A375ECQ2"/>
<reference evidence="1" key="2">
    <citation type="submission" date="2018-01" db="EMBL/GenBank/DDBJ databases">
        <authorList>
            <person name="Clerissi C."/>
        </authorList>
    </citation>
    <scope>NUCLEOTIDE SEQUENCE</scope>
    <source>
        <strain evidence="1">Cupriavidus taiwanensis STM 8556</strain>
    </source>
</reference>
<protein>
    <submittedName>
        <fullName evidence="1">Uncharacterized protein</fullName>
    </submittedName>
</protein>
<dbReference type="Proteomes" id="UP000256952">
    <property type="component" value="Unassembled WGS sequence"/>
</dbReference>
<evidence type="ECO:0000313" key="1">
    <source>
        <dbReference type="EMBL" id="SOZ75208.1"/>
    </source>
</evidence>
<gene>
    <name evidence="2" type="ORF">CBM2612_P0667</name>
    <name evidence="1" type="ORF">CBM2613_U10110</name>
</gene>
<sequence>MALGHHGSSKVIQIQPLVNAVSPHLNMRTAQSKDADTLQGFPKIEQKTALNTSNGMHACSDGAAAFATTPISIAITTPLHSTHFILDIIAPFRKVTRF</sequence>
<dbReference type="EMBL" id="LT984809">
    <property type="protein sequence ID" value="SPD49322.1"/>
    <property type="molecule type" value="Genomic_DNA"/>
</dbReference>
<accession>A0A375ECQ2</accession>
<proteinExistence type="predicted"/>
<dbReference type="EMBL" id="OFTH01000052">
    <property type="protein sequence ID" value="SOZ75208.1"/>
    <property type="molecule type" value="Genomic_DNA"/>
</dbReference>
<geneLocation type="plasmid" evidence="2">
    <name>I</name>
</geneLocation>